<evidence type="ECO:0000256" key="2">
    <source>
        <dbReference type="ARBA" id="ARBA00010065"/>
    </source>
</evidence>
<feature type="transmembrane region" description="Helical" evidence="9">
    <location>
        <begin position="185"/>
        <end position="203"/>
    </location>
</feature>
<evidence type="ECO:0000256" key="5">
    <source>
        <dbReference type="ARBA" id="ARBA00022692"/>
    </source>
</evidence>
<accession>A0A0K6GXU5</accession>
<reference evidence="12" key="1">
    <citation type="submission" date="2015-08" db="EMBL/GenBank/DDBJ databases">
        <authorList>
            <person name="Varghese N."/>
        </authorList>
    </citation>
    <scope>NUCLEOTIDE SEQUENCE [LARGE SCALE GENOMIC DNA]</scope>
    <source>
        <strain evidence="12">DSM 27808</strain>
    </source>
</reference>
<keyword evidence="3 9" id="KW-1003">Cell membrane</keyword>
<dbReference type="CDD" id="cd07571">
    <property type="entry name" value="ALP_N-acyl_transferase"/>
    <property type="match status" value="1"/>
</dbReference>
<keyword evidence="4 9" id="KW-0808">Transferase</keyword>
<evidence type="ECO:0000256" key="6">
    <source>
        <dbReference type="ARBA" id="ARBA00022989"/>
    </source>
</evidence>
<dbReference type="PANTHER" id="PTHR38686">
    <property type="entry name" value="APOLIPOPROTEIN N-ACYLTRANSFERASE"/>
    <property type="match status" value="1"/>
</dbReference>
<dbReference type="InterPro" id="IPR004563">
    <property type="entry name" value="Apolipo_AcylTrfase"/>
</dbReference>
<dbReference type="PROSITE" id="PS50263">
    <property type="entry name" value="CN_HYDROLASE"/>
    <property type="match status" value="1"/>
</dbReference>
<dbReference type="Proteomes" id="UP000182598">
    <property type="component" value="Unassembled WGS sequence"/>
</dbReference>
<dbReference type="GO" id="GO:0042158">
    <property type="term" value="P:lipoprotein biosynthetic process"/>
    <property type="evidence" value="ECO:0007669"/>
    <property type="project" value="UniProtKB-UniRule"/>
</dbReference>
<dbReference type="Gene3D" id="3.60.110.10">
    <property type="entry name" value="Carbon-nitrogen hydrolase"/>
    <property type="match status" value="1"/>
</dbReference>
<feature type="transmembrane region" description="Helical" evidence="9">
    <location>
        <begin position="20"/>
        <end position="39"/>
    </location>
</feature>
<dbReference type="EMBL" id="CYHB01000001">
    <property type="protein sequence ID" value="CUA83400.1"/>
    <property type="molecule type" value="Genomic_DNA"/>
</dbReference>
<dbReference type="OrthoDB" id="9804277at2"/>
<feature type="transmembrane region" description="Helical" evidence="9">
    <location>
        <begin position="83"/>
        <end position="104"/>
    </location>
</feature>
<dbReference type="GO" id="GO:0005886">
    <property type="term" value="C:plasma membrane"/>
    <property type="evidence" value="ECO:0007669"/>
    <property type="project" value="UniProtKB-SubCell"/>
</dbReference>
<keyword evidence="7 9" id="KW-0472">Membrane</keyword>
<feature type="transmembrane region" description="Helical" evidence="9">
    <location>
        <begin position="480"/>
        <end position="502"/>
    </location>
</feature>
<evidence type="ECO:0000256" key="3">
    <source>
        <dbReference type="ARBA" id="ARBA00022475"/>
    </source>
</evidence>
<feature type="domain" description="CN hydrolase" evidence="10">
    <location>
        <begin position="217"/>
        <end position="467"/>
    </location>
</feature>
<keyword evidence="12" id="KW-1185">Reference proteome</keyword>
<dbReference type="RefSeq" id="WP_055438253.1">
    <property type="nucleotide sequence ID" value="NZ_CYHB01000001.1"/>
</dbReference>
<dbReference type="PANTHER" id="PTHR38686:SF1">
    <property type="entry name" value="APOLIPOPROTEIN N-ACYLTRANSFERASE"/>
    <property type="match status" value="1"/>
</dbReference>
<dbReference type="InterPro" id="IPR045378">
    <property type="entry name" value="LNT_N"/>
</dbReference>
<evidence type="ECO:0000313" key="11">
    <source>
        <dbReference type="EMBL" id="CUA83400.1"/>
    </source>
</evidence>
<name>A0A0K6GXU5_9GAMM</name>
<feature type="transmembrane region" description="Helical" evidence="9">
    <location>
        <begin position="111"/>
        <end position="134"/>
    </location>
</feature>
<dbReference type="HAMAP" id="MF_01148">
    <property type="entry name" value="Lnt"/>
    <property type="match status" value="1"/>
</dbReference>
<gene>
    <name evidence="9" type="primary">lnt</name>
    <name evidence="11" type="ORF">Ga0061064_0583</name>
</gene>
<keyword evidence="8 9" id="KW-0012">Acyltransferase</keyword>
<dbReference type="GO" id="GO:0016410">
    <property type="term" value="F:N-acyltransferase activity"/>
    <property type="evidence" value="ECO:0007669"/>
    <property type="project" value="UniProtKB-UniRule"/>
</dbReference>
<comment type="similarity">
    <text evidence="2 9">Belongs to the CN hydrolase family. Apolipoprotein N-acyltransferase subfamily.</text>
</comment>
<evidence type="ECO:0000313" key="12">
    <source>
        <dbReference type="Proteomes" id="UP000182598"/>
    </source>
</evidence>
<dbReference type="AlphaFoldDB" id="A0A0K6GXU5"/>
<dbReference type="Pfam" id="PF00795">
    <property type="entry name" value="CN_hydrolase"/>
    <property type="match status" value="1"/>
</dbReference>
<evidence type="ECO:0000256" key="1">
    <source>
        <dbReference type="ARBA" id="ARBA00004651"/>
    </source>
</evidence>
<keyword evidence="6 9" id="KW-1133">Transmembrane helix</keyword>
<comment type="catalytic activity">
    <reaction evidence="9">
        <text>N-terminal S-1,2-diacyl-sn-glyceryl-L-cysteinyl-[lipoprotein] + a glycerophospholipid = N-acyl-S-1,2-diacyl-sn-glyceryl-L-cysteinyl-[lipoprotein] + a 2-acyl-sn-glycero-3-phospholipid + H(+)</text>
        <dbReference type="Rhea" id="RHEA:48228"/>
        <dbReference type="Rhea" id="RHEA-COMP:14681"/>
        <dbReference type="Rhea" id="RHEA-COMP:14684"/>
        <dbReference type="ChEBI" id="CHEBI:15378"/>
        <dbReference type="ChEBI" id="CHEBI:136912"/>
        <dbReference type="ChEBI" id="CHEBI:140656"/>
        <dbReference type="ChEBI" id="CHEBI:140657"/>
        <dbReference type="ChEBI" id="CHEBI:140660"/>
        <dbReference type="EC" id="2.3.1.269"/>
    </reaction>
</comment>
<protein>
    <recommendedName>
        <fullName evidence="9">Apolipoprotein N-acyltransferase</fullName>
        <shortName evidence="9">ALP N-acyltransferase</shortName>
        <ecNumber evidence="9">2.3.1.269</ecNumber>
    </recommendedName>
</protein>
<evidence type="ECO:0000256" key="4">
    <source>
        <dbReference type="ARBA" id="ARBA00022679"/>
    </source>
</evidence>
<dbReference type="UniPathway" id="UPA00666"/>
<feature type="transmembrane region" description="Helical" evidence="9">
    <location>
        <begin position="154"/>
        <end position="178"/>
    </location>
</feature>
<evidence type="ECO:0000259" key="10">
    <source>
        <dbReference type="PROSITE" id="PS50263"/>
    </source>
</evidence>
<keyword evidence="11" id="KW-0449">Lipoprotein</keyword>
<dbReference type="SUPFAM" id="SSF56317">
    <property type="entry name" value="Carbon-nitrogen hydrolase"/>
    <property type="match status" value="1"/>
</dbReference>
<organism evidence="11 12">
    <name type="scientific">Pseudidiomarina woesei</name>
    <dbReference type="NCBI Taxonomy" id="1381080"/>
    <lineage>
        <taxon>Bacteria</taxon>
        <taxon>Pseudomonadati</taxon>
        <taxon>Pseudomonadota</taxon>
        <taxon>Gammaproteobacteria</taxon>
        <taxon>Alteromonadales</taxon>
        <taxon>Idiomarinaceae</taxon>
        <taxon>Pseudidiomarina</taxon>
    </lineage>
</organism>
<dbReference type="NCBIfam" id="TIGR00546">
    <property type="entry name" value="lnt"/>
    <property type="match status" value="1"/>
</dbReference>
<dbReference type="InterPro" id="IPR003010">
    <property type="entry name" value="C-N_Hydrolase"/>
</dbReference>
<feature type="transmembrane region" description="Helical" evidence="9">
    <location>
        <begin position="51"/>
        <end position="71"/>
    </location>
</feature>
<dbReference type="Pfam" id="PF20154">
    <property type="entry name" value="LNT_N"/>
    <property type="match status" value="1"/>
</dbReference>
<proteinExistence type="inferred from homology"/>
<dbReference type="EC" id="2.3.1.269" evidence="9"/>
<keyword evidence="5 9" id="KW-0812">Transmembrane</keyword>
<sequence>MNNKTRLAALLLGGSLIFSYAPFQQVWLVLPVLVGLLWLTRHASPSGAWRIGYYFGLGWFSAGLSWIYVSIDQFGGLPVPASVGVLAALFLYLSLFPALALYLWKFTERWLGSAAIAMLPLTWLIAESLRGWLFTGFPWLELGYTQTDSWLGNYAPWLGGSGITTVLWAIAICLVMWAQRRQKRFGLMAFVLLIVPFALPWLSPIHNTGEQARVLLVQGNIEQSIKWNPDQHWQSLMTYLDLSRPHYDSHDIIVWPESAVTMPEPYTDDVLTNIHNALVATDTTLITGIIDYQNREYFNTMIVLGQDAPHNIIEPYAHGHTNRYQKHQLLPIGEFVPFEDLLRPLAPLFDLPMSSFSRGDYQQANLRANGFQLAGAICYEIAFPEQVRDNVQTSTDYILTVSNDTWFGASHGPAQHMQIARMRALELGRPLLRATNNGISAVVDPFGNELGRAPQFTATALSTKVNVVTGQTLYHKIGSLGAWLFAGFIALIGVLLRLASYFPNFGVVKRKQNQ</sequence>
<dbReference type="InterPro" id="IPR036526">
    <property type="entry name" value="C-N_Hydrolase_sf"/>
</dbReference>
<comment type="function">
    <text evidence="9">Catalyzes the phospholipid dependent N-acylation of the N-terminal cysteine of apolipoprotein, the last step in lipoprotein maturation.</text>
</comment>
<comment type="pathway">
    <text evidence="9">Protein modification; lipoprotein biosynthesis (N-acyl transfer).</text>
</comment>
<evidence type="ECO:0000256" key="9">
    <source>
        <dbReference type="HAMAP-Rule" id="MF_01148"/>
    </source>
</evidence>
<evidence type="ECO:0000256" key="7">
    <source>
        <dbReference type="ARBA" id="ARBA00023136"/>
    </source>
</evidence>
<evidence type="ECO:0000256" key="8">
    <source>
        <dbReference type="ARBA" id="ARBA00023315"/>
    </source>
</evidence>
<comment type="subcellular location">
    <subcellularLocation>
        <location evidence="1 9">Cell membrane</location>
        <topology evidence="1 9">Multi-pass membrane protein</topology>
    </subcellularLocation>
</comment>